<feature type="transmembrane region" description="Helical" evidence="5">
    <location>
        <begin position="369"/>
        <end position="391"/>
    </location>
</feature>
<dbReference type="RefSeq" id="XP_056857784.1">
    <property type="nucleotide sequence ID" value="XM_057001804.1"/>
</dbReference>
<evidence type="ECO:0000313" key="8">
    <source>
        <dbReference type="RefSeq" id="XP_056857784.1"/>
    </source>
</evidence>
<evidence type="ECO:0000256" key="5">
    <source>
        <dbReference type="SAM" id="Phobius"/>
    </source>
</evidence>
<comment type="similarity">
    <text evidence="4">Belongs to the glycosyltransferase 8 family.</text>
</comment>
<dbReference type="GeneID" id="108835457"/>
<feature type="signal peptide" evidence="6">
    <location>
        <begin position="1"/>
        <end position="26"/>
    </location>
</feature>
<evidence type="ECO:0000256" key="1">
    <source>
        <dbReference type="ARBA" id="ARBA00022676"/>
    </source>
</evidence>
<gene>
    <name evidence="8" type="primary">LOC108835457</name>
</gene>
<dbReference type="InterPro" id="IPR050587">
    <property type="entry name" value="GNT1/Glycosyltrans_8"/>
</dbReference>
<sequence>MIMMVRLKASLWLLLFSIALLKGSFGSESSKVGAYVTLLYGDEFLLGVRVLGKSIRDTGSHKDMVALVSDGVSDYSNKLLKADGWKVEKISLLANPNQVHPTRFWGVYTKLKIFNMTAYNKVVYLDADTIVVKNIDDLFKCSKFCANLKHSERLNSGVMVVEPSQALFNDMMRKVKTLSSYTGGDQGFLNSYYPDFPNARVFDPSLTPEELKTRAVPDMERLSTLYNADVGLYMLANKWMVDDSKLRVIHYTLGPLKPWDWWTAWLVKPVEAWHGIRVKLEETLPGTGGGKNHKDEFVVKFLFLLPLCALLFYIYRSLQVHEGSLCNQIRYLYYKIRSSGTRAYGGVSTLNPSYQLHSGSTHSKVPQHLGAVSVVVCFTTLVISVGTSFVIVPRQIMPWTGLILVYEWTFTIFFLLFGCFLLLVHQHGNKLSVQTESSSLDDSRKGHQRGGVSCDVTTLCYGLGMVFLAIAAVSLPYILGITALFLRLGLMVGVAIILSVFMTFTSEHLAIRWFLRGLEDHNETSRSKFYVSCADTTKSKTPEKMCHHCNLQRREHMI</sequence>
<keyword evidence="2" id="KW-0808">Transferase</keyword>
<dbReference type="Gene3D" id="3.90.550.10">
    <property type="entry name" value="Spore Coat Polysaccharide Biosynthesis Protein SpsA, Chain A"/>
    <property type="match status" value="1"/>
</dbReference>
<dbReference type="KEGG" id="rsz:108835457"/>
<dbReference type="Proteomes" id="UP000504610">
    <property type="component" value="Chromosome 2"/>
</dbReference>
<keyword evidence="3" id="KW-0464">Manganese</keyword>
<evidence type="ECO:0000313" key="7">
    <source>
        <dbReference type="Proteomes" id="UP000504610"/>
    </source>
</evidence>
<protein>
    <recommendedName>
        <fullName evidence="4">Hexosyltransferase</fullName>
        <ecNumber evidence="4">2.4.1.-</ecNumber>
    </recommendedName>
</protein>
<dbReference type="SUPFAM" id="SSF53448">
    <property type="entry name" value="Nucleotide-diphospho-sugar transferases"/>
    <property type="match status" value="1"/>
</dbReference>
<accession>A0A9W3D1W9</accession>
<evidence type="ECO:0000256" key="4">
    <source>
        <dbReference type="RuleBase" id="RU362027"/>
    </source>
</evidence>
<evidence type="ECO:0000256" key="2">
    <source>
        <dbReference type="ARBA" id="ARBA00022679"/>
    </source>
</evidence>
<evidence type="ECO:0000256" key="6">
    <source>
        <dbReference type="SAM" id="SignalP"/>
    </source>
</evidence>
<dbReference type="Pfam" id="PF01501">
    <property type="entry name" value="Glyco_transf_8"/>
    <property type="match status" value="1"/>
</dbReference>
<reference evidence="8" key="2">
    <citation type="submission" date="2025-08" db="UniProtKB">
        <authorList>
            <consortium name="RefSeq"/>
        </authorList>
    </citation>
    <scope>IDENTIFICATION</scope>
    <source>
        <tissue evidence="8">Leaf</tissue>
    </source>
</reference>
<evidence type="ECO:0000256" key="3">
    <source>
        <dbReference type="ARBA" id="ARBA00023211"/>
    </source>
</evidence>
<feature type="transmembrane region" description="Helical" evidence="5">
    <location>
        <begin position="297"/>
        <end position="315"/>
    </location>
</feature>
<keyword evidence="5" id="KW-0812">Transmembrane</keyword>
<feature type="transmembrane region" description="Helical" evidence="5">
    <location>
        <begin position="403"/>
        <end position="424"/>
    </location>
</feature>
<dbReference type="EC" id="2.4.1.-" evidence="4"/>
<reference evidence="7" key="1">
    <citation type="journal article" date="2019" name="Database">
        <title>The radish genome database (RadishGD): an integrated information resource for radish genomics.</title>
        <authorList>
            <person name="Yu H.J."/>
            <person name="Baek S."/>
            <person name="Lee Y.J."/>
            <person name="Cho A."/>
            <person name="Mun J.H."/>
        </authorList>
    </citation>
    <scope>NUCLEOTIDE SEQUENCE [LARGE SCALE GENOMIC DNA]</scope>
    <source>
        <strain evidence="7">cv. WK10039</strain>
    </source>
</reference>
<keyword evidence="6" id="KW-0732">Signal</keyword>
<organism evidence="7 8">
    <name type="scientific">Raphanus sativus</name>
    <name type="common">Radish</name>
    <name type="synonym">Raphanus raphanistrum var. sativus</name>
    <dbReference type="NCBI Taxonomy" id="3726"/>
    <lineage>
        <taxon>Eukaryota</taxon>
        <taxon>Viridiplantae</taxon>
        <taxon>Streptophyta</taxon>
        <taxon>Embryophyta</taxon>
        <taxon>Tracheophyta</taxon>
        <taxon>Spermatophyta</taxon>
        <taxon>Magnoliopsida</taxon>
        <taxon>eudicotyledons</taxon>
        <taxon>Gunneridae</taxon>
        <taxon>Pentapetalae</taxon>
        <taxon>rosids</taxon>
        <taxon>malvids</taxon>
        <taxon>Brassicales</taxon>
        <taxon>Brassicaceae</taxon>
        <taxon>Brassiceae</taxon>
        <taxon>Raphanus</taxon>
    </lineage>
</organism>
<dbReference type="PANTHER" id="PTHR11183">
    <property type="entry name" value="GLYCOGENIN SUBFAMILY MEMBER"/>
    <property type="match status" value="1"/>
</dbReference>
<dbReference type="OrthoDB" id="2014201at2759"/>
<proteinExistence type="inferred from homology"/>
<keyword evidence="5" id="KW-1133">Transmembrane helix</keyword>
<dbReference type="FunFam" id="3.90.550.10:FF:000067">
    <property type="entry name" value="Hexosyltransferase"/>
    <property type="match status" value="1"/>
</dbReference>
<dbReference type="GO" id="GO:0016757">
    <property type="term" value="F:glycosyltransferase activity"/>
    <property type="evidence" value="ECO:0007669"/>
    <property type="project" value="UniProtKB-KW"/>
</dbReference>
<dbReference type="InterPro" id="IPR029044">
    <property type="entry name" value="Nucleotide-diphossugar_trans"/>
</dbReference>
<feature type="chain" id="PRO_5040934189" description="Hexosyltransferase" evidence="6">
    <location>
        <begin position="27"/>
        <end position="558"/>
    </location>
</feature>
<feature type="transmembrane region" description="Helical" evidence="5">
    <location>
        <begin position="484"/>
        <end position="504"/>
    </location>
</feature>
<keyword evidence="7" id="KW-1185">Reference proteome</keyword>
<dbReference type="AlphaFoldDB" id="A0A9W3D1W9"/>
<keyword evidence="5" id="KW-0472">Membrane</keyword>
<dbReference type="InterPro" id="IPR002495">
    <property type="entry name" value="Glyco_trans_8"/>
</dbReference>
<name>A0A9W3D1W9_RAPSA</name>
<keyword evidence="1" id="KW-0328">Glycosyltransferase</keyword>
<feature type="transmembrane region" description="Helical" evidence="5">
    <location>
        <begin position="459"/>
        <end position="478"/>
    </location>
</feature>
<dbReference type="CDD" id="cd02537">
    <property type="entry name" value="GT8_Glycogenin"/>
    <property type="match status" value="1"/>
</dbReference>